<organism evidence="1 2">
    <name type="scientific">Sphingomonas qilianensis</name>
    <dbReference type="NCBI Taxonomy" id="1736690"/>
    <lineage>
        <taxon>Bacteria</taxon>
        <taxon>Pseudomonadati</taxon>
        <taxon>Pseudomonadota</taxon>
        <taxon>Alphaproteobacteria</taxon>
        <taxon>Sphingomonadales</taxon>
        <taxon>Sphingomonadaceae</taxon>
        <taxon>Sphingomonas</taxon>
    </lineage>
</organism>
<accession>A0ABU9XVJ8</accession>
<protein>
    <submittedName>
        <fullName evidence="1">Uncharacterized protein</fullName>
    </submittedName>
</protein>
<name>A0ABU9XVJ8_9SPHN</name>
<proteinExistence type="predicted"/>
<sequence length="99" mass="10698">MAVEHKGAKLVAVRDLPTIVEAAVKAAGVRTEGMESLVTRWELAGIVVKDFSEGQKFSTAIARQVSEHGIEASPAVLQIDDHILAGFFERGALPQFRNI</sequence>
<keyword evidence="2" id="KW-1185">Reference proteome</keyword>
<dbReference type="Proteomes" id="UP001404104">
    <property type="component" value="Unassembled WGS sequence"/>
</dbReference>
<gene>
    <name evidence="1" type="ORF">ABC969_14300</name>
</gene>
<comment type="caution">
    <text evidence="1">The sequence shown here is derived from an EMBL/GenBank/DDBJ whole genome shotgun (WGS) entry which is preliminary data.</text>
</comment>
<evidence type="ECO:0000313" key="2">
    <source>
        <dbReference type="Proteomes" id="UP001404104"/>
    </source>
</evidence>
<reference evidence="1 2" key="1">
    <citation type="submission" date="2024-05" db="EMBL/GenBank/DDBJ databases">
        <authorList>
            <person name="Liu Q."/>
            <person name="Xin Y.-H."/>
        </authorList>
    </citation>
    <scope>NUCLEOTIDE SEQUENCE [LARGE SCALE GENOMIC DNA]</scope>
    <source>
        <strain evidence="1 2">CGMCC 1.15349</strain>
    </source>
</reference>
<evidence type="ECO:0000313" key="1">
    <source>
        <dbReference type="EMBL" id="MEN2787586.1"/>
    </source>
</evidence>
<dbReference type="EMBL" id="JBDIMF010000006">
    <property type="protein sequence ID" value="MEN2787586.1"/>
    <property type="molecule type" value="Genomic_DNA"/>
</dbReference>
<dbReference type="RefSeq" id="WP_345865806.1">
    <property type="nucleotide sequence ID" value="NZ_JBDIMF010000006.1"/>
</dbReference>